<feature type="domain" description="ZSWIM1/3 RNaseH-like" evidence="1">
    <location>
        <begin position="2"/>
        <end position="121"/>
    </location>
</feature>
<dbReference type="InterPro" id="IPR052579">
    <property type="entry name" value="Zinc_finger_SWIM"/>
</dbReference>
<accession>A0A164GZ20</accession>
<comment type="caution">
    <text evidence="2">The sequence shown here is derived from an EMBL/GenBank/DDBJ whole genome shotgun (WGS) entry which is preliminary data.</text>
</comment>
<reference evidence="2 3" key="1">
    <citation type="submission" date="2016-03" db="EMBL/GenBank/DDBJ databases">
        <title>EvidentialGene: Evidence-directed Construction of Genes on Genomes.</title>
        <authorList>
            <person name="Gilbert D.G."/>
            <person name="Choi J.-H."/>
            <person name="Mockaitis K."/>
            <person name="Colbourne J."/>
            <person name="Pfrender M."/>
        </authorList>
    </citation>
    <scope>NUCLEOTIDE SEQUENCE [LARGE SCALE GENOMIC DNA]</scope>
    <source>
        <strain evidence="2 3">Xinb3</strain>
        <tissue evidence="2">Complete organism</tissue>
    </source>
</reference>
<dbReference type="OrthoDB" id="6377543at2759"/>
<organism evidence="2 3">
    <name type="scientific">Daphnia magna</name>
    <dbReference type="NCBI Taxonomy" id="35525"/>
    <lineage>
        <taxon>Eukaryota</taxon>
        <taxon>Metazoa</taxon>
        <taxon>Ecdysozoa</taxon>
        <taxon>Arthropoda</taxon>
        <taxon>Crustacea</taxon>
        <taxon>Branchiopoda</taxon>
        <taxon>Diplostraca</taxon>
        <taxon>Cladocera</taxon>
        <taxon>Anomopoda</taxon>
        <taxon>Daphniidae</taxon>
        <taxon>Daphnia</taxon>
    </lineage>
</organism>
<protein>
    <recommendedName>
        <fullName evidence="1">ZSWIM1/3 RNaseH-like domain-containing protein</fullName>
    </recommendedName>
</protein>
<proteinExistence type="predicted"/>
<evidence type="ECO:0000259" key="1">
    <source>
        <dbReference type="Pfam" id="PF21056"/>
    </source>
</evidence>
<dbReference type="InterPro" id="IPR048324">
    <property type="entry name" value="ZSWIM1-3_RNaseH-like"/>
</dbReference>
<feature type="non-terminal residue" evidence="2">
    <location>
        <position position="257"/>
    </location>
</feature>
<gene>
    <name evidence="2" type="ORF">APZ42_004573</name>
</gene>
<dbReference type="Pfam" id="PF21056">
    <property type="entry name" value="ZSWIM1-3_RNaseH-like"/>
    <property type="match status" value="1"/>
</dbReference>
<evidence type="ECO:0000313" key="3">
    <source>
        <dbReference type="Proteomes" id="UP000076858"/>
    </source>
</evidence>
<keyword evidence="3" id="KW-1185">Reference proteome</keyword>
<name>A0A164GZ20_9CRUS</name>
<dbReference type="Proteomes" id="UP000076858">
    <property type="component" value="Unassembled WGS sequence"/>
</dbReference>
<dbReference type="PANTHER" id="PTHR31569">
    <property type="entry name" value="SWIM-TYPE DOMAIN-CONTAINING PROTEIN"/>
    <property type="match status" value="1"/>
</dbReference>
<dbReference type="EMBL" id="LRGB01013397">
    <property type="protein sequence ID" value="KZR99524.1"/>
    <property type="molecule type" value="Genomic_DNA"/>
</dbReference>
<evidence type="ECO:0000313" key="2">
    <source>
        <dbReference type="EMBL" id="KZR99524.1"/>
    </source>
</evidence>
<dbReference type="STRING" id="35525.A0A164GZ20"/>
<dbReference type="AlphaFoldDB" id="A0A164GZ20"/>
<feature type="non-terminal residue" evidence="2">
    <location>
        <position position="1"/>
    </location>
</feature>
<dbReference type="PANTHER" id="PTHR31569:SF4">
    <property type="entry name" value="SWIM-TYPE DOMAIN-CONTAINING PROTEIN"/>
    <property type="match status" value="1"/>
</dbReference>
<sequence>RERPGNVVKIVHDEDNEVVQIFIQSQEQRELFKKFGEVVEIDGTYKVDKAGMPLYTIVIEDNFGIGQPICYMFLREETTASIFAGLEIFAKHNDVSKTKVVLTDKDCKEMNAVERIFTSASLKLCLFHALAAVDKRLVQAKLSRNLREEIYQQFKEAVYAGSEEKIKEVEEYLCGLDEDDDDGTYDGLGHYFETNWFNITEYWAVFYRRTLFMMDNHTTNRIERYHSTLKKNLRNRQVRFPELIQVLLDISQMREFD</sequence>